<dbReference type="Proteomes" id="UP001524502">
    <property type="component" value="Unassembled WGS sequence"/>
</dbReference>
<comment type="caution">
    <text evidence="2">The sequence shown here is derived from an EMBL/GenBank/DDBJ whole genome shotgun (WGS) entry which is preliminary data.</text>
</comment>
<dbReference type="SUPFAM" id="SSF53474">
    <property type="entry name" value="alpha/beta-Hydrolases"/>
    <property type="match status" value="1"/>
</dbReference>
<dbReference type="EMBL" id="JANFXK010000020">
    <property type="protein sequence ID" value="MCQ4638116.1"/>
    <property type="molecule type" value="Genomic_DNA"/>
</dbReference>
<keyword evidence="2" id="KW-0378">Hydrolase</keyword>
<keyword evidence="1" id="KW-0472">Membrane</keyword>
<keyword evidence="3" id="KW-1185">Reference proteome</keyword>
<dbReference type="GO" id="GO:0016787">
    <property type="term" value="F:hydrolase activity"/>
    <property type="evidence" value="ECO:0007669"/>
    <property type="project" value="UniProtKB-KW"/>
</dbReference>
<name>A0ABT1RSJ3_9FIRM</name>
<dbReference type="InterPro" id="IPR029058">
    <property type="entry name" value="AB_hydrolase_fold"/>
</dbReference>
<evidence type="ECO:0000313" key="3">
    <source>
        <dbReference type="Proteomes" id="UP001524502"/>
    </source>
</evidence>
<keyword evidence="1" id="KW-1133">Transmembrane helix</keyword>
<evidence type="ECO:0000313" key="2">
    <source>
        <dbReference type="EMBL" id="MCQ4638116.1"/>
    </source>
</evidence>
<gene>
    <name evidence="2" type="ORF">NE619_15370</name>
</gene>
<sequence length="200" mass="23469">MRQRFHKNSKGYQVLSFDLPEHGDRKNEATPCKVQNCVKDLAAVMEYAKQRWPRISLFAVSMGAYFSLLAYGSEPLEHAWFLSPVVDMERIIDNMLCWFQITEEQLKSEQTIPTPIGQTLYWDYYCYIKEHPIKHWNVPTNILYGSKDDMCEKDIICQFSRQFSCQLEIVEGAEHYFHTPTQLQTLSAWLEKTMQLPSAK</sequence>
<reference evidence="2 3" key="1">
    <citation type="submission" date="2022-06" db="EMBL/GenBank/DDBJ databases">
        <title>Isolation of gut microbiota from human fecal samples.</title>
        <authorList>
            <person name="Pamer E.G."/>
            <person name="Barat B."/>
            <person name="Waligurski E."/>
            <person name="Medina S."/>
            <person name="Paddock L."/>
            <person name="Mostad J."/>
        </authorList>
    </citation>
    <scope>NUCLEOTIDE SEQUENCE [LARGE SCALE GENOMIC DNA]</scope>
    <source>
        <strain evidence="2 3">SL.3.17</strain>
    </source>
</reference>
<proteinExistence type="predicted"/>
<evidence type="ECO:0000256" key="1">
    <source>
        <dbReference type="SAM" id="Phobius"/>
    </source>
</evidence>
<feature type="transmembrane region" description="Helical" evidence="1">
    <location>
        <begin position="55"/>
        <end position="73"/>
    </location>
</feature>
<dbReference type="Gene3D" id="3.40.50.1820">
    <property type="entry name" value="alpha/beta hydrolase"/>
    <property type="match status" value="1"/>
</dbReference>
<organism evidence="2 3">
    <name type="scientific">Anaerovorax odorimutans</name>
    <dbReference type="NCBI Taxonomy" id="109327"/>
    <lineage>
        <taxon>Bacteria</taxon>
        <taxon>Bacillati</taxon>
        <taxon>Bacillota</taxon>
        <taxon>Clostridia</taxon>
        <taxon>Peptostreptococcales</taxon>
        <taxon>Anaerovoracaceae</taxon>
        <taxon>Anaerovorax</taxon>
    </lineage>
</organism>
<protein>
    <submittedName>
        <fullName evidence="2">Alpha/beta hydrolase</fullName>
    </submittedName>
</protein>
<keyword evidence="1" id="KW-0812">Transmembrane</keyword>
<accession>A0ABT1RSJ3</accession>